<evidence type="ECO:0000259" key="5">
    <source>
        <dbReference type="PROSITE" id="PS50850"/>
    </source>
</evidence>
<feature type="transmembrane region" description="Helical" evidence="4">
    <location>
        <begin position="12"/>
        <end position="33"/>
    </location>
</feature>
<keyword evidence="3 4" id="KW-0472">Membrane</keyword>
<proteinExistence type="predicted"/>
<keyword evidence="1 4" id="KW-0812">Transmembrane</keyword>
<dbReference type="InterPro" id="IPR020846">
    <property type="entry name" value="MFS_dom"/>
</dbReference>
<dbReference type="Proteomes" id="UP001595713">
    <property type="component" value="Unassembled WGS sequence"/>
</dbReference>
<feature type="domain" description="Major facilitator superfamily (MFS) profile" evidence="5">
    <location>
        <begin position="15"/>
        <end position="389"/>
    </location>
</feature>
<evidence type="ECO:0000256" key="4">
    <source>
        <dbReference type="SAM" id="Phobius"/>
    </source>
</evidence>
<keyword evidence="7" id="KW-1185">Reference proteome</keyword>
<sequence length="400" mass="40918">MPHAGEFRRGWPIVLVAASGVGLGIAGLLTYTAGIFAKDLEIAIGLSRTGLGWAFFLSTVTLAMALPFVGWLIDRFGARGPAAFGSVALSGGFLALGTVVHSIPAYLAVMAAIGFLAACSAPVAYTRAVSAAFDRSRGLALGLTQLGIGLSAMILPPILAGIVATNGWQIGYLALSAIALAGVIPALSLPGKPRTAAPAANVAVAAALRSRDFIMLLAAFGTMALSFAGLLPHFVPMLREAGMAPRDAGLVAGAIGASVIVSRVVVGWLADRLRAARLAAACCALCAAGCLTLAAQGVTFAWIGAIALGTAMGAEADLIGYMTARRFGIAGYGRLYAIQYASFMLMAGFGPLWVGAMADYTGSYDVPLMMAAAGLVVALVLFLRLSDIRHDADEADQRAR</sequence>
<feature type="transmembrane region" description="Helical" evidence="4">
    <location>
        <begin position="278"/>
        <end position="295"/>
    </location>
</feature>
<dbReference type="InterPro" id="IPR036259">
    <property type="entry name" value="MFS_trans_sf"/>
</dbReference>
<gene>
    <name evidence="6" type="ORF">ACFONA_03195</name>
</gene>
<feature type="transmembrane region" description="Helical" evidence="4">
    <location>
        <begin position="170"/>
        <end position="189"/>
    </location>
</feature>
<dbReference type="EMBL" id="JBHRXP010000001">
    <property type="protein sequence ID" value="MFC3579160.1"/>
    <property type="molecule type" value="Genomic_DNA"/>
</dbReference>
<evidence type="ECO:0000256" key="2">
    <source>
        <dbReference type="ARBA" id="ARBA00022989"/>
    </source>
</evidence>
<feature type="transmembrane region" description="Helical" evidence="4">
    <location>
        <begin position="366"/>
        <end position="383"/>
    </location>
</feature>
<evidence type="ECO:0000313" key="6">
    <source>
        <dbReference type="EMBL" id="MFC3579160.1"/>
    </source>
</evidence>
<evidence type="ECO:0000313" key="7">
    <source>
        <dbReference type="Proteomes" id="UP001595713"/>
    </source>
</evidence>
<name>A0ABV7SV15_9SPHN</name>
<dbReference type="PANTHER" id="PTHR11360">
    <property type="entry name" value="MONOCARBOXYLATE TRANSPORTER"/>
    <property type="match status" value="1"/>
</dbReference>
<feature type="transmembrane region" description="Helical" evidence="4">
    <location>
        <begin position="213"/>
        <end position="236"/>
    </location>
</feature>
<evidence type="ECO:0000256" key="3">
    <source>
        <dbReference type="ARBA" id="ARBA00023136"/>
    </source>
</evidence>
<dbReference type="InterPro" id="IPR050327">
    <property type="entry name" value="Proton-linked_MCT"/>
</dbReference>
<feature type="transmembrane region" description="Helical" evidence="4">
    <location>
        <begin position="301"/>
        <end position="323"/>
    </location>
</feature>
<dbReference type="InterPro" id="IPR011701">
    <property type="entry name" value="MFS"/>
</dbReference>
<protein>
    <submittedName>
        <fullName evidence="6">MFS transporter</fullName>
    </submittedName>
</protein>
<feature type="transmembrane region" description="Helical" evidence="4">
    <location>
        <begin position="80"/>
        <end position="100"/>
    </location>
</feature>
<dbReference type="PROSITE" id="PS50850">
    <property type="entry name" value="MFS"/>
    <property type="match status" value="1"/>
</dbReference>
<dbReference type="SUPFAM" id="SSF103473">
    <property type="entry name" value="MFS general substrate transporter"/>
    <property type="match status" value="1"/>
</dbReference>
<organism evidence="6 7">
    <name type="scientific">Sphingomonas hylomeconis</name>
    <dbReference type="NCBI Taxonomy" id="1395958"/>
    <lineage>
        <taxon>Bacteria</taxon>
        <taxon>Pseudomonadati</taxon>
        <taxon>Pseudomonadota</taxon>
        <taxon>Alphaproteobacteria</taxon>
        <taxon>Sphingomonadales</taxon>
        <taxon>Sphingomonadaceae</taxon>
        <taxon>Sphingomonas</taxon>
    </lineage>
</organism>
<evidence type="ECO:0000256" key="1">
    <source>
        <dbReference type="ARBA" id="ARBA00022692"/>
    </source>
</evidence>
<feature type="transmembrane region" description="Helical" evidence="4">
    <location>
        <begin position="335"/>
        <end position="354"/>
    </location>
</feature>
<dbReference type="PANTHER" id="PTHR11360:SF308">
    <property type="entry name" value="BLL3089 PROTEIN"/>
    <property type="match status" value="1"/>
</dbReference>
<feature type="transmembrane region" description="Helical" evidence="4">
    <location>
        <begin position="138"/>
        <end position="164"/>
    </location>
</feature>
<reference evidence="7" key="1">
    <citation type="journal article" date="2019" name="Int. J. Syst. Evol. Microbiol.">
        <title>The Global Catalogue of Microorganisms (GCM) 10K type strain sequencing project: providing services to taxonomists for standard genome sequencing and annotation.</title>
        <authorList>
            <consortium name="The Broad Institute Genomics Platform"/>
            <consortium name="The Broad Institute Genome Sequencing Center for Infectious Disease"/>
            <person name="Wu L."/>
            <person name="Ma J."/>
        </authorList>
    </citation>
    <scope>NUCLEOTIDE SEQUENCE [LARGE SCALE GENOMIC DNA]</scope>
    <source>
        <strain evidence="7">KCTC 42739</strain>
    </source>
</reference>
<comment type="caution">
    <text evidence="6">The sequence shown here is derived from an EMBL/GenBank/DDBJ whole genome shotgun (WGS) entry which is preliminary data.</text>
</comment>
<feature type="transmembrane region" description="Helical" evidence="4">
    <location>
        <begin position="53"/>
        <end position="73"/>
    </location>
</feature>
<dbReference type="Pfam" id="PF07690">
    <property type="entry name" value="MFS_1"/>
    <property type="match status" value="1"/>
</dbReference>
<accession>A0ABV7SV15</accession>
<feature type="transmembrane region" description="Helical" evidence="4">
    <location>
        <begin position="106"/>
        <end position="126"/>
    </location>
</feature>
<feature type="transmembrane region" description="Helical" evidence="4">
    <location>
        <begin position="248"/>
        <end position="266"/>
    </location>
</feature>
<dbReference type="Gene3D" id="1.20.1250.20">
    <property type="entry name" value="MFS general substrate transporter like domains"/>
    <property type="match status" value="2"/>
</dbReference>
<keyword evidence="2 4" id="KW-1133">Transmembrane helix</keyword>
<dbReference type="RefSeq" id="WP_261295134.1">
    <property type="nucleotide sequence ID" value="NZ_JANQBK010000014.1"/>
</dbReference>